<evidence type="ECO:0000256" key="3">
    <source>
        <dbReference type="SAM" id="SignalP"/>
    </source>
</evidence>
<evidence type="ECO:0000313" key="5">
    <source>
        <dbReference type="EnsemblMetazoa" id="G6699.1:cds"/>
    </source>
</evidence>
<dbReference type="EnsemblMetazoa" id="G6699.2">
    <property type="protein sequence ID" value="G6699.2:cds"/>
    <property type="gene ID" value="G6699"/>
</dbReference>
<dbReference type="AlphaFoldDB" id="A0A8W8NL24"/>
<dbReference type="InterPro" id="IPR008983">
    <property type="entry name" value="Tumour_necrosis_fac-like_dom"/>
</dbReference>
<reference evidence="5" key="1">
    <citation type="submission" date="2022-08" db="UniProtKB">
        <authorList>
            <consortium name="EnsemblMetazoa"/>
        </authorList>
    </citation>
    <scope>IDENTIFICATION</scope>
    <source>
        <strain evidence="5">05x7-T-G4-1.051#20</strain>
    </source>
</reference>
<dbReference type="Pfam" id="PF00386">
    <property type="entry name" value="C1q"/>
    <property type="match status" value="1"/>
</dbReference>
<dbReference type="GO" id="GO:0005581">
    <property type="term" value="C:collagen trimer"/>
    <property type="evidence" value="ECO:0007669"/>
    <property type="project" value="UniProtKB-KW"/>
</dbReference>
<evidence type="ECO:0000313" key="6">
    <source>
        <dbReference type="Proteomes" id="UP000005408"/>
    </source>
</evidence>
<protein>
    <recommendedName>
        <fullName evidence="4">C1q domain-containing protein</fullName>
    </recommendedName>
</protein>
<comment type="subcellular location">
    <subcellularLocation>
        <location evidence="1">Secreted</location>
    </subcellularLocation>
</comment>
<evidence type="ECO:0000256" key="2">
    <source>
        <dbReference type="ARBA" id="ARBA00022525"/>
    </source>
</evidence>
<feature type="signal peptide" evidence="3">
    <location>
        <begin position="1"/>
        <end position="17"/>
    </location>
</feature>
<dbReference type="PROSITE" id="PS50871">
    <property type="entry name" value="C1Q"/>
    <property type="match status" value="1"/>
</dbReference>
<accession>A0A8W8NL24</accession>
<dbReference type="PANTHER" id="PTHR15427">
    <property type="entry name" value="EMILIN ELASTIN MICROFIBRIL INTERFACE-LOCATED PROTEIN ELASTIN MICROFIBRIL INTERFACER"/>
    <property type="match status" value="1"/>
</dbReference>
<proteinExistence type="predicted"/>
<keyword evidence="2" id="KW-0964">Secreted</keyword>
<dbReference type="OrthoDB" id="6141606at2759"/>
<dbReference type="InterPro" id="IPR001073">
    <property type="entry name" value="C1q_dom"/>
</dbReference>
<keyword evidence="3" id="KW-0732">Signal</keyword>
<dbReference type="SUPFAM" id="SSF49842">
    <property type="entry name" value="TNF-like"/>
    <property type="match status" value="1"/>
</dbReference>
<sequence>MHRICVLVALCLYAAYGYESCDQKIMEDTICSLCGQRKGSEQQEAGRQVAFFVYMSQNVLINTISKYKTFVYDRVETNVGNGYNVQTGNFTAPESGVYVFHTTTTAIDKSHSTIEIVANGQVKDITWADAMDHNDRAVASSMTVLSLTGGDAVYVRVGLLFAGNYLESNQYTRMSFSGFKLA</sequence>
<dbReference type="SMART" id="SM00110">
    <property type="entry name" value="C1Q"/>
    <property type="match status" value="1"/>
</dbReference>
<dbReference type="Proteomes" id="UP000005408">
    <property type="component" value="Unassembled WGS sequence"/>
</dbReference>
<dbReference type="EnsemblMetazoa" id="G6699.1">
    <property type="protein sequence ID" value="G6699.1:cds"/>
    <property type="gene ID" value="G6699"/>
</dbReference>
<feature type="chain" id="PRO_5042432138" description="C1q domain-containing protein" evidence="3">
    <location>
        <begin position="18"/>
        <end position="182"/>
    </location>
</feature>
<dbReference type="OMA" id="DQKIMED"/>
<dbReference type="Gene3D" id="2.60.120.40">
    <property type="match status" value="1"/>
</dbReference>
<evidence type="ECO:0000259" key="4">
    <source>
        <dbReference type="PROSITE" id="PS50871"/>
    </source>
</evidence>
<keyword evidence="6" id="KW-1185">Reference proteome</keyword>
<dbReference type="InterPro" id="IPR050392">
    <property type="entry name" value="Collagen/C1q_domain"/>
</dbReference>
<organism evidence="5 6">
    <name type="scientific">Magallana gigas</name>
    <name type="common">Pacific oyster</name>
    <name type="synonym">Crassostrea gigas</name>
    <dbReference type="NCBI Taxonomy" id="29159"/>
    <lineage>
        <taxon>Eukaryota</taxon>
        <taxon>Metazoa</taxon>
        <taxon>Spiralia</taxon>
        <taxon>Lophotrochozoa</taxon>
        <taxon>Mollusca</taxon>
        <taxon>Bivalvia</taxon>
        <taxon>Autobranchia</taxon>
        <taxon>Pteriomorphia</taxon>
        <taxon>Ostreida</taxon>
        <taxon>Ostreoidea</taxon>
        <taxon>Ostreidae</taxon>
        <taxon>Magallana</taxon>
    </lineage>
</organism>
<name>A0A8W8NL24_MAGGI</name>
<dbReference type="PANTHER" id="PTHR15427:SF33">
    <property type="entry name" value="COLLAGEN IV NC1 DOMAIN-CONTAINING PROTEIN"/>
    <property type="match status" value="1"/>
</dbReference>
<dbReference type="PRINTS" id="PR00007">
    <property type="entry name" value="COMPLEMNTC1Q"/>
</dbReference>
<evidence type="ECO:0000256" key="1">
    <source>
        <dbReference type="ARBA" id="ARBA00004613"/>
    </source>
</evidence>
<feature type="domain" description="C1q" evidence="4">
    <location>
        <begin position="44"/>
        <end position="182"/>
    </location>
</feature>